<dbReference type="Pfam" id="PF04055">
    <property type="entry name" value="Radical_SAM"/>
    <property type="match status" value="1"/>
</dbReference>
<comment type="caution">
    <text evidence="6">The sequence shown here is derived from an EMBL/GenBank/DDBJ whole genome shotgun (WGS) entry which is preliminary data.</text>
</comment>
<dbReference type="PANTHER" id="PTHR11228">
    <property type="entry name" value="RADICAL SAM DOMAIN PROTEIN"/>
    <property type="match status" value="1"/>
</dbReference>
<keyword evidence="7" id="KW-1185">Reference proteome</keyword>
<evidence type="ECO:0000313" key="7">
    <source>
        <dbReference type="Proteomes" id="UP000031366"/>
    </source>
</evidence>
<dbReference type="SFLD" id="SFLDG01067">
    <property type="entry name" value="SPASM/twitch_domain_containing"/>
    <property type="match status" value="1"/>
</dbReference>
<dbReference type="Pfam" id="PF13186">
    <property type="entry name" value="SPASM"/>
    <property type="match status" value="1"/>
</dbReference>
<evidence type="ECO:0000256" key="2">
    <source>
        <dbReference type="ARBA" id="ARBA00022723"/>
    </source>
</evidence>
<dbReference type="InterPro" id="IPR013785">
    <property type="entry name" value="Aldolase_TIM"/>
</dbReference>
<dbReference type="SFLD" id="SFLDS00029">
    <property type="entry name" value="Radical_SAM"/>
    <property type="match status" value="1"/>
</dbReference>
<evidence type="ECO:0000256" key="4">
    <source>
        <dbReference type="ARBA" id="ARBA00023014"/>
    </source>
</evidence>
<dbReference type="Gene3D" id="3.20.20.70">
    <property type="entry name" value="Aldolase class I"/>
    <property type="match status" value="1"/>
</dbReference>
<dbReference type="GO" id="GO:0051536">
    <property type="term" value="F:iron-sulfur cluster binding"/>
    <property type="evidence" value="ECO:0007669"/>
    <property type="project" value="UniProtKB-KW"/>
</dbReference>
<dbReference type="OrthoDB" id="9810775at2"/>
<evidence type="ECO:0000256" key="3">
    <source>
        <dbReference type="ARBA" id="ARBA00023004"/>
    </source>
</evidence>
<keyword evidence="4" id="KW-0411">Iron-sulfur</keyword>
<proteinExistence type="predicted"/>
<dbReference type="InterPro" id="IPR050377">
    <property type="entry name" value="Radical_SAM_PqqE_MftC-like"/>
</dbReference>
<dbReference type="STRING" id="29341.RSJ17_11265"/>
<dbReference type="SUPFAM" id="SSF102114">
    <property type="entry name" value="Radical SAM enzymes"/>
    <property type="match status" value="1"/>
</dbReference>
<dbReference type="GO" id="GO:0003824">
    <property type="term" value="F:catalytic activity"/>
    <property type="evidence" value="ECO:0007669"/>
    <property type="project" value="InterPro"/>
</dbReference>
<evidence type="ECO:0000256" key="1">
    <source>
        <dbReference type="ARBA" id="ARBA00022691"/>
    </source>
</evidence>
<feature type="domain" description="Radical SAM core" evidence="5">
    <location>
        <begin position="2"/>
        <end position="218"/>
    </location>
</feature>
<dbReference type="GO" id="GO:0046872">
    <property type="term" value="F:metal ion binding"/>
    <property type="evidence" value="ECO:0007669"/>
    <property type="project" value="UniProtKB-KW"/>
</dbReference>
<dbReference type="PANTHER" id="PTHR11228:SF7">
    <property type="entry name" value="PQQA PEPTIDE CYCLASE"/>
    <property type="match status" value="1"/>
</dbReference>
<name>A0A0C1QZ73_9CLOT</name>
<gene>
    <name evidence="6" type="ORF">U732_1581</name>
</gene>
<dbReference type="PROSITE" id="PS51918">
    <property type="entry name" value="RADICAL_SAM"/>
    <property type="match status" value="1"/>
</dbReference>
<dbReference type="InterPro" id="IPR058240">
    <property type="entry name" value="rSAM_sf"/>
</dbReference>
<organism evidence="6 7">
    <name type="scientific">Clostridium argentinense CDC 2741</name>
    <dbReference type="NCBI Taxonomy" id="1418104"/>
    <lineage>
        <taxon>Bacteria</taxon>
        <taxon>Bacillati</taxon>
        <taxon>Bacillota</taxon>
        <taxon>Clostridia</taxon>
        <taxon>Eubacteriales</taxon>
        <taxon>Clostridiaceae</taxon>
        <taxon>Clostridium</taxon>
    </lineage>
</organism>
<accession>A0A0C1QZ73</accession>
<dbReference type="Proteomes" id="UP000031366">
    <property type="component" value="Unassembled WGS sequence"/>
</dbReference>
<reference evidence="6 7" key="1">
    <citation type="journal article" date="2015" name="Infect. Genet. Evol.">
        <title>Genomic sequences of six botulinum neurotoxin-producing strains representing three clostridial species illustrate the mobility and diversity of botulinum neurotoxin genes.</title>
        <authorList>
            <person name="Smith T.J."/>
            <person name="Hill K.K."/>
            <person name="Xie G."/>
            <person name="Foley B.T."/>
            <person name="Williamson C.H."/>
            <person name="Foster J.T."/>
            <person name="Johnson S.L."/>
            <person name="Chertkov O."/>
            <person name="Teshima H."/>
            <person name="Gibbons H.S."/>
            <person name="Johnsky L.A."/>
            <person name="Karavis M.A."/>
            <person name="Smith L.A."/>
        </authorList>
    </citation>
    <scope>NUCLEOTIDE SEQUENCE [LARGE SCALE GENOMIC DNA]</scope>
    <source>
        <strain evidence="6 7">CDC 2741</strain>
    </source>
</reference>
<evidence type="ECO:0000259" key="5">
    <source>
        <dbReference type="PROSITE" id="PS51918"/>
    </source>
</evidence>
<keyword evidence="1" id="KW-0949">S-adenosyl-L-methionine</keyword>
<dbReference type="NCBIfam" id="TIGR04085">
    <property type="entry name" value="rSAM_more_4Fe4S"/>
    <property type="match status" value="1"/>
</dbReference>
<dbReference type="InterPro" id="IPR023885">
    <property type="entry name" value="4Fe4S-binding_SPASM_dom"/>
</dbReference>
<dbReference type="InterPro" id="IPR007197">
    <property type="entry name" value="rSAM"/>
</dbReference>
<protein>
    <submittedName>
        <fullName evidence="6">Radical SAM additional 4Fe4S-binding SPASM domain protein</fullName>
    </submittedName>
</protein>
<keyword evidence="2" id="KW-0479">Metal-binding</keyword>
<dbReference type="AlphaFoldDB" id="A0A0C1QZ73"/>
<evidence type="ECO:0000313" key="6">
    <source>
        <dbReference type="EMBL" id="KIE46397.1"/>
    </source>
</evidence>
<sequence length="424" mass="48007">MLTYPLTLHFEVTDHCNNSCPHCYASSWIQSPAKRPAKRAKPNIIELARRIVDSDVFDVVITGGEPLILGIDRLSELFKFFNDNNVQYSLNTNGRLLSQATCKELKDAGLQSVLISLHSWVDELHNEIVNAPNAAGDTKNGIQNALNQGLRVAVNQVIDNRNIDTMYASSAELERMGVHQISFTRALSPMKVGYKVDTINAARFLDEFLKCKENLNVSVVSLLPIPFCADPRVKDLDVKLSCSGGISSAVLSCYGDVRFCPHDSHVWGNVFEEGFDTIWKRISEWREDLAAPAECDDCSFVVDCRGACRVASKLYSNDYTAMDPWARHSVKNYRRKVLYSEFDPDCSYRLSSDIRWRKENEAFLLYFGADHLLVNLDGVEFIRRLPQEFVPSELLSATEENREVHFQFLNVLYYNGLLVNKGKL</sequence>
<dbReference type="EMBL" id="AYSO01000017">
    <property type="protein sequence ID" value="KIE46397.1"/>
    <property type="molecule type" value="Genomic_DNA"/>
</dbReference>
<keyword evidence="3" id="KW-0408">Iron</keyword>
<dbReference type="CDD" id="cd01335">
    <property type="entry name" value="Radical_SAM"/>
    <property type="match status" value="1"/>
</dbReference>
<dbReference type="SFLD" id="SFLDG01386">
    <property type="entry name" value="main_SPASM_domain-containing"/>
    <property type="match status" value="1"/>
</dbReference>
<dbReference type="RefSeq" id="WP_039633346.1">
    <property type="nucleotide sequence ID" value="NZ_AYSO01000017.1"/>
</dbReference>